<feature type="domain" description="Rhodopsin" evidence="7">
    <location>
        <begin position="90"/>
        <end position="190"/>
    </location>
</feature>
<protein>
    <submittedName>
        <fullName evidence="8">Serine hydrolase FSH</fullName>
    </submittedName>
</protein>
<proteinExistence type="inferred from homology"/>
<feature type="transmembrane region" description="Helical" evidence="6">
    <location>
        <begin position="138"/>
        <end position="158"/>
    </location>
</feature>
<keyword evidence="4 6" id="KW-0472">Membrane</keyword>
<feature type="transmembrane region" description="Helical" evidence="6">
    <location>
        <begin position="45"/>
        <end position="66"/>
    </location>
</feature>
<keyword evidence="8" id="KW-0378">Hydrolase</keyword>
<dbReference type="PANTHER" id="PTHR33048:SF47">
    <property type="entry name" value="INTEGRAL MEMBRANE PROTEIN-RELATED"/>
    <property type="match status" value="1"/>
</dbReference>
<keyword evidence="3 6" id="KW-1133">Transmembrane helix</keyword>
<gene>
    <name evidence="8" type="ORF">PG996_007423</name>
</gene>
<dbReference type="Pfam" id="PF20684">
    <property type="entry name" value="Fung_rhodopsin"/>
    <property type="match status" value="1"/>
</dbReference>
<evidence type="ECO:0000256" key="3">
    <source>
        <dbReference type="ARBA" id="ARBA00022989"/>
    </source>
</evidence>
<evidence type="ECO:0000256" key="4">
    <source>
        <dbReference type="ARBA" id="ARBA00023136"/>
    </source>
</evidence>
<comment type="similarity">
    <text evidence="5">Belongs to the SAT4 family.</text>
</comment>
<feature type="transmembrane region" description="Helical" evidence="6">
    <location>
        <begin position="92"/>
        <end position="118"/>
    </location>
</feature>
<keyword evidence="2 6" id="KW-0812">Transmembrane</keyword>
<dbReference type="PANTHER" id="PTHR33048">
    <property type="entry name" value="PTH11-LIKE INTEGRAL MEMBRANE PROTEIN (AFU_ORTHOLOGUE AFUA_5G11245)"/>
    <property type="match status" value="1"/>
</dbReference>
<dbReference type="InterPro" id="IPR052337">
    <property type="entry name" value="SAT4-like"/>
</dbReference>
<evidence type="ECO:0000313" key="8">
    <source>
        <dbReference type="EMBL" id="KAK8068311.1"/>
    </source>
</evidence>
<evidence type="ECO:0000259" key="7">
    <source>
        <dbReference type="Pfam" id="PF20684"/>
    </source>
</evidence>
<evidence type="ECO:0000256" key="6">
    <source>
        <dbReference type="SAM" id="Phobius"/>
    </source>
</evidence>
<organism evidence="8 9">
    <name type="scientific">Apiospora saccharicola</name>
    <dbReference type="NCBI Taxonomy" id="335842"/>
    <lineage>
        <taxon>Eukaryota</taxon>
        <taxon>Fungi</taxon>
        <taxon>Dikarya</taxon>
        <taxon>Ascomycota</taxon>
        <taxon>Pezizomycotina</taxon>
        <taxon>Sordariomycetes</taxon>
        <taxon>Xylariomycetidae</taxon>
        <taxon>Amphisphaeriales</taxon>
        <taxon>Apiosporaceae</taxon>
        <taxon>Apiospora</taxon>
    </lineage>
</organism>
<evidence type="ECO:0000256" key="5">
    <source>
        <dbReference type="ARBA" id="ARBA00038359"/>
    </source>
</evidence>
<sequence>MGQDPSKVLLSLSPTEQEAFLNGPGMKPPPNVVPDFENPRNLTHAAYVILIVCIALVAVVVAPVIYTKVVHVRKLQWEDVDSSVCSTRGQNAFYWTCLVVGWLNWLGNMTMMLLVAFGCTPTAKSWNMLLEGTCIAEFPLAYAGAILNLVFDTFTLILPQRVIWSLQLNWRKRLGISLFFALGLLYAKASSTAAPLLP</sequence>
<comment type="subcellular location">
    <subcellularLocation>
        <location evidence="1">Membrane</location>
        <topology evidence="1">Multi-pass membrane protein</topology>
    </subcellularLocation>
</comment>
<accession>A0ABR1VAT6</accession>
<feature type="transmembrane region" description="Helical" evidence="6">
    <location>
        <begin position="178"/>
        <end position="197"/>
    </location>
</feature>
<evidence type="ECO:0000256" key="2">
    <source>
        <dbReference type="ARBA" id="ARBA00022692"/>
    </source>
</evidence>
<comment type="caution">
    <text evidence="8">The sequence shown here is derived from an EMBL/GenBank/DDBJ whole genome shotgun (WGS) entry which is preliminary data.</text>
</comment>
<keyword evidence="9" id="KW-1185">Reference proteome</keyword>
<evidence type="ECO:0000313" key="9">
    <source>
        <dbReference type="Proteomes" id="UP001446871"/>
    </source>
</evidence>
<dbReference type="InterPro" id="IPR049326">
    <property type="entry name" value="Rhodopsin_dom_fungi"/>
</dbReference>
<dbReference type="GO" id="GO:0016787">
    <property type="term" value="F:hydrolase activity"/>
    <property type="evidence" value="ECO:0007669"/>
    <property type="project" value="UniProtKB-KW"/>
</dbReference>
<dbReference type="Proteomes" id="UP001446871">
    <property type="component" value="Unassembled WGS sequence"/>
</dbReference>
<evidence type="ECO:0000256" key="1">
    <source>
        <dbReference type="ARBA" id="ARBA00004141"/>
    </source>
</evidence>
<reference evidence="8 9" key="1">
    <citation type="submission" date="2023-01" db="EMBL/GenBank/DDBJ databases">
        <title>Analysis of 21 Apiospora genomes using comparative genomics revels a genus with tremendous synthesis potential of carbohydrate active enzymes and secondary metabolites.</title>
        <authorList>
            <person name="Sorensen T."/>
        </authorList>
    </citation>
    <scope>NUCLEOTIDE SEQUENCE [LARGE SCALE GENOMIC DNA]</scope>
    <source>
        <strain evidence="8 9">CBS 83171</strain>
    </source>
</reference>
<name>A0ABR1VAT6_9PEZI</name>
<dbReference type="EMBL" id="JAQQWM010000004">
    <property type="protein sequence ID" value="KAK8068311.1"/>
    <property type="molecule type" value="Genomic_DNA"/>
</dbReference>